<accession>A0A944MA95</accession>
<dbReference type="AlphaFoldDB" id="A0A944MA95"/>
<proteinExistence type="predicted"/>
<organism evidence="1 2">
    <name type="scientific">Candidatus Thiodiazotropha taylori</name>
    <dbReference type="NCBI Taxonomy" id="2792791"/>
    <lineage>
        <taxon>Bacteria</taxon>
        <taxon>Pseudomonadati</taxon>
        <taxon>Pseudomonadota</taxon>
        <taxon>Gammaproteobacteria</taxon>
        <taxon>Chromatiales</taxon>
        <taxon>Sedimenticolaceae</taxon>
        <taxon>Candidatus Thiodiazotropha</taxon>
    </lineage>
</organism>
<gene>
    <name evidence="1" type="ORF">KME65_13430</name>
</gene>
<protein>
    <submittedName>
        <fullName evidence="1">Uncharacterized protein</fullName>
    </submittedName>
</protein>
<dbReference type="Proteomes" id="UP000770889">
    <property type="component" value="Unassembled WGS sequence"/>
</dbReference>
<reference evidence="1 2" key="1">
    <citation type="submission" date="2021-05" db="EMBL/GenBank/DDBJ databases">
        <title>Genetic and Functional Diversity in Clade A Lucinid endosymbionts from the Bahamas.</title>
        <authorList>
            <person name="Giani N.M."/>
            <person name="Engel A.S."/>
            <person name="Campbell B.J."/>
        </authorList>
    </citation>
    <scope>NUCLEOTIDE SEQUENCE [LARGE SCALE GENOMIC DNA]</scope>
    <source>
        <strain evidence="1">LUC16012Gg_MoonRockCtena</strain>
    </source>
</reference>
<evidence type="ECO:0000313" key="2">
    <source>
        <dbReference type="Proteomes" id="UP000770889"/>
    </source>
</evidence>
<name>A0A944MA95_9GAMM</name>
<comment type="caution">
    <text evidence="1">The sequence shown here is derived from an EMBL/GenBank/DDBJ whole genome shotgun (WGS) entry which is preliminary data.</text>
</comment>
<evidence type="ECO:0000313" key="1">
    <source>
        <dbReference type="EMBL" id="MBT2989950.1"/>
    </source>
</evidence>
<dbReference type="EMBL" id="JAHHGM010000012">
    <property type="protein sequence ID" value="MBT2989950.1"/>
    <property type="molecule type" value="Genomic_DNA"/>
</dbReference>
<sequence>MNDAIRQTAQAIDDEFRSLEFARQAFPMLIDWGVEDFSITVHSLGCNYLSALGRELGFWAISEYPVRVPREGAAHSVRPDVAWWARKSGELALLGEFERFVPRMPGKLAEKARNLLQAHHTLGEQPRILLLVGWALAGTDIGSLDEVRAVVHNGFRPPDAPAVPALGQDSVFILAIAVFGDVKNKRRLLRMQL</sequence>